<organism evidence="1 2">
    <name type="scientific">Pseudoalteromonas issachenkonii</name>
    <dbReference type="NCBI Taxonomy" id="152297"/>
    <lineage>
        <taxon>Bacteria</taxon>
        <taxon>Pseudomonadati</taxon>
        <taxon>Pseudomonadota</taxon>
        <taxon>Gammaproteobacteria</taxon>
        <taxon>Alteromonadales</taxon>
        <taxon>Pseudoalteromonadaceae</taxon>
        <taxon>Pseudoalteromonas</taxon>
    </lineage>
</organism>
<dbReference type="EMBL" id="CP011030">
    <property type="protein sequence ID" value="ATC90397.1"/>
    <property type="molecule type" value="Genomic_DNA"/>
</dbReference>
<protein>
    <recommendedName>
        <fullName evidence="3">DUF2971 domain-containing protein</fullName>
    </recommendedName>
</protein>
<sequence>MRFIHYTSSLEGLLGILRHGFIMNPCQRKTLDLFTDRCEFISREPQYFGMVCLHGFNVKPSLRYWEKYGPFGIEMSPDWVIEKRFQKVRYIERHGRERDRIKAFFDEAIEELDGIVNSQYPEDGFRQMAYTNKIVAGLLGARKWAKFLTLFESMEPYENSYEREWRFSRPDPLYNNDPIPKVVDNLNNDRGWSRHIYPLKFSDSDVLKVHVSRDCVKELQEMLNDMQSDLKISTALNKLLSAEKLLATLPIFRRAKR</sequence>
<accession>A0ABN5C023</accession>
<gene>
    <name evidence="1" type="ORF">PISS_a1473</name>
</gene>
<keyword evidence="2" id="KW-1185">Reference proteome</keyword>
<evidence type="ECO:0008006" key="3">
    <source>
        <dbReference type="Google" id="ProtNLM"/>
    </source>
</evidence>
<evidence type="ECO:0000313" key="1">
    <source>
        <dbReference type="EMBL" id="ATC90397.1"/>
    </source>
</evidence>
<evidence type="ECO:0000313" key="2">
    <source>
        <dbReference type="Proteomes" id="UP000217258"/>
    </source>
</evidence>
<dbReference type="Proteomes" id="UP000217258">
    <property type="component" value="Chromosome I"/>
</dbReference>
<proteinExistence type="predicted"/>
<name>A0ABN5C023_9GAMM</name>
<reference evidence="1 2" key="1">
    <citation type="submission" date="2015-06" db="EMBL/GenBank/DDBJ databases">
        <authorList>
            <person name="Xie B.-B."/>
            <person name="Rong J.-C."/>
            <person name="Qin Q.-L."/>
            <person name="Zhang Y.-Z."/>
        </authorList>
    </citation>
    <scope>NUCLEOTIDE SEQUENCE [LARGE SCALE GENOMIC DNA]</scope>
    <source>
        <strain evidence="1 2">KMM 3549</strain>
    </source>
</reference>